<organism evidence="3 4">
    <name type="scientific">Flexivirga caeni</name>
    <dbReference type="NCBI Taxonomy" id="2294115"/>
    <lineage>
        <taxon>Bacteria</taxon>
        <taxon>Bacillati</taxon>
        <taxon>Actinomycetota</taxon>
        <taxon>Actinomycetes</taxon>
        <taxon>Micrococcales</taxon>
        <taxon>Dermacoccaceae</taxon>
        <taxon>Flexivirga</taxon>
    </lineage>
</organism>
<accession>A0A3M9M9K9</accession>
<dbReference type="OrthoDB" id="3723842at2"/>
<evidence type="ECO:0000313" key="3">
    <source>
        <dbReference type="EMBL" id="RNI22260.1"/>
    </source>
</evidence>
<protein>
    <submittedName>
        <fullName evidence="3">Esterase</fullName>
    </submittedName>
</protein>
<evidence type="ECO:0000256" key="2">
    <source>
        <dbReference type="SAM" id="Phobius"/>
    </source>
</evidence>
<dbReference type="Gene3D" id="3.40.50.1820">
    <property type="entry name" value="alpha/beta hydrolase"/>
    <property type="match status" value="1"/>
</dbReference>
<dbReference type="InterPro" id="IPR050583">
    <property type="entry name" value="Mycobacterial_A85_antigen"/>
</dbReference>
<name>A0A3M9M9K9_9MICO</name>
<feature type="transmembrane region" description="Helical" evidence="2">
    <location>
        <begin position="6"/>
        <end position="27"/>
    </location>
</feature>
<feature type="region of interest" description="Disordered" evidence="1">
    <location>
        <begin position="393"/>
        <end position="420"/>
    </location>
</feature>
<reference evidence="3 4" key="1">
    <citation type="submission" date="2018-11" db="EMBL/GenBank/DDBJ databases">
        <title>Draft genome of Simplicispira Flexivirga sp. BO-16.</title>
        <authorList>
            <person name="Im W.T."/>
        </authorList>
    </citation>
    <scope>NUCLEOTIDE SEQUENCE [LARGE SCALE GENOMIC DNA]</scope>
    <source>
        <strain evidence="3 4">BO-16</strain>
    </source>
</reference>
<dbReference type="PANTHER" id="PTHR48098">
    <property type="entry name" value="ENTEROCHELIN ESTERASE-RELATED"/>
    <property type="match status" value="1"/>
</dbReference>
<dbReference type="SUPFAM" id="SSF53474">
    <property type="entry name" value="alpha/beta-Hydrolases"/>
    <property type="match status" value="1"/>
</dbReference>
<comment type="caution">
    <text evidence="3">The sequence shown here is derived from an EMBL/GenBank/DDBJ whole genome shotgun (WGS) entry which is preliminary data.</text>
</comment>
<gene>
    <name evidence="3" type="ORF">EFY87_09830</name>
</gene>
<evidence type="ECO:0000313" key="4">
    <source>
        <dbReference type="Proteomes" id="UP000271678"/>
    </source>
</evidence>
<dbReference type="RefSeq" id="WP_123271299.1">
    <property type="nucleotide sequence ID" value="NZ_RJJQ01000008.1"/>
</dbReference>
<keyword evidence="2" id="KW-1133">Transmembrane helix</keyword>
<dbReference type="Proteomes" id="UP000271678">
    <property type="component" value="Unassembled WGS sequence"/>
</dbReference>
<dbReference type="EMBL" id="RJJQ01000008">
    <property type="protein sequence ID" value="RNI22260.1"/>
    <property type="molecule type" value="Genomic_DNA"/>
</dbReference>
<feature type="compositionally biased region" description="Low complexity" evidence="1">
    <location>
        <begin position="403"/>
        <end position="414"/>
    </location>
</feature>
<evidence type="ECO:0000256" key="1">
    <source>
        <dbReference type="SAM" id="MobiDB-lite"/>
    </source>
</evidence>
<dbReference type="InterPro" id="IPR029058">
    <property type="entry name" value="AB_hydrolase_fold"/>
</dbReference>
<dbReference type="Pfam" id="PF00756">
    <property type="entry name" value="Esterase"/>
    <property type="match status" value="1"/>
</dbReference>
<dbReference type="PANTHER" id="PTHR48098:SF1">
    <property type="entry name" value="DIACYLGLYCEROL ACYLTRANSFERASE_MYCOLYLTRANSFERASE AG85A"/>
    <property type="match status" value="1"/>
</dbReference>
<keyword evidence="2" id="KW-0472">Membrane</keyword>
<keyword evidence="2" id="KW-0812">Transmembrane</keyword>
<sequence>MSLLGKPFLVTLVILAVIAPVATLVLWPKARGPRALRVVGRLVLLGVCELTAVLLVLTAANDYGQFYSSWSDLLGTVHGHYATAQYGATAAPARRPVVKDAQIVRRPAQDLGTLQVQGVDNWSSPKQWRTEGKVLKVRITGRRSHLSEQALVYLPPEYFSPKYAKTAFPAVEALTGYPGIYTTLVSRLDYPRAALDLVRKHRAAPAIYVMMSSSPVAPRDTECSDVPGGPQAETYLSSEVPNAIERALRVRHTWGIIGDSTGGFCAAKFAFYQPQVFLGGVSLSGYYQAFNDWTTGDLYGGSLELRHRDDLLWMLEHRPAPPANLFLTISKQETHPRDGYPDTERFLSLVKPPMRATALIAREGGHNYATWGRQLPRALSWLSAQIGKPGGIFRDTPAGGGKADASGADASTGGVSVDRQ</sequence>
<proteinExistence type="predicted"/>
<dbReference type="InterPro" id="IPR000801">
    <property type="entry name" value="Esterase-like"/>
</dbReference>
<dbReference type="GO" id="GO:0016747">
    <property type="term" value="F:acyltransferase activity, transferring groups other than amino-acyl groups"/>
    <property type="evidence" value="ECO:0007669"/>
    <property type="project" value="TreeGrafter"/>
</dbReference>
<dbReference type="AlphaFoldDB" id="A0A3M9M9K9"/>
<keyword evidence="4" id="KW-1185">Reference proteome</keyword>
<feature type="transmembrane region" description="Helical" evidence="2">
    <location>
        <begin position="39"/>
        <end position="60"/>
    </location>
</feature>